<proteinExistence type="predicted"/>
<feature type="signal peptide" evidence="1">
    <location>
        <begin position="1"/>
        <end position="23"/>
    </location>
</feature>
<dbReference type="Proteomes" id="UP000534388">
    <property type="component" value="Unassembled WGS sequence"/>
</dbReference>
<sequence length="176" mass="18688">MKFNPMAAPAARRALFVGVLLLAACSPNTPKVAPQEPGADTACALDGMVLRDFPGPKAQIQYAEGKPDYFCDLTELFAVVLGPEQKRAVGGLYVQDMSKADWDHPSGNWIEARSAYYVAGSRKQGSMGPTFGAFATLQGAQDFAAAQGGKVLRFEQVSRDMVSMGGSAAHDDAMSH</sequence>
<name>A0A7W2ENY0_9BURK</name>
<evidence type="ECO:0000313" key="3">
    <source>
        <dbReference type="Proteomes" id="UP000534388"/>
    </source>
</evidence>
<dbReference type="RefSeq" id="WP_182159911.1">
    <property type="nucleotide sequence ID" value="NZ_JACEZT010000001.1"/>
</dbReference>
<dbReference type="InterPro" id="IPR008719">
    <property type="entry name" value="N2O_reductase_NosL"/>
</dbReference>
<keyword evidence="3" id="KW-1185">Reference proteome</keyword>
<dbReference type="EMBL" id="JACEZT010000001">
    <property type="protein sequence ID" value="MBA5635956.1"/>
    <property type="molecule type" value="Genomic_DNA"/>
</dbReference>
<protein>
    <submittedName>
        <fullName evidence="2">Nitrous oxide reductase accessory protein NosL</fullName>
    </submittedName>
</protein>
<reference evidence="2 3" key="1">
    <citation type="submission" date="2020-07" db="EMBL/GenBank/DDBJ databases">
        <title>Novel species isolated from subtropical streams in China.</title>
        <authorList>
            <person name="Lu H."/>
        </authorList>
    </citation>
    <scope>NUCLEOTIDE SEQUENCE [LARGE SCALE GENOMIC DNA]</scope>
    <source>
        <strain evidence="2 3">LX20W</strain>
    </source>
</reference>
<evidence type="ECO:0000256" key="1">
    <source>
        <dbReference type="SAM" id="SignalP"/>
    </source>
</evidence>
<dbReference type="SUPFAM" id="SSF160387">
    <property type="entry name" value="NosL/MerB-like"/>
    <property type="match status" value="1"/>
</dbReference>
<dbReference type="PANTHER" id="PTHR41247">
    <property type="entry name" value="HTH-TYPE TRANSCRIPTIONAL REPRESSOR YCNK"/>
    <property type="match status" value="1"/>
</dbReference>
<gene>
    <name evidence="2" type="ORF">H3H37_02695</name>
</gene>
<dbReference type="PROSITE" id="PS51257">
    <property type="entry name" value="PROKAR_LIPOPROTEIN"/>
    <property type="match status" value="1"/>
</dbReference>
<dbReference type="PANTHER" id="PTHR41247:SF1">
    <property type="entry name" value="HTH-TYPE TRANSCRIPTIONAL REPRESSOR YCNK"/>
    <property type="match status" value="1"/>
</dbReference>
<evidence type="ECO:0000313" key="2">
    <source>
        <dbReference type="EMBL" id="MBA5635956.1"/>
    </source>
</evidence>
<dbReference type="AlphaFoldDB" id="A0A7W2ENY0"/>
<dbReference type="Gene3D" id="3.30.70.2060">
    <property type="match status" value="1"/>
</dbReference>
<feature type="chain" id="PRO_5030925026" evidence="1">
    <location>
        <begin position="24"/>
        <end position="176"/>
    </location>
</feature>
<organism evidence="2 3">
    <name type="scientific">Rugamonas brunnea</name>
    <dbReference type="NCBI Taxonomy" id="2758569"/>
    <lineage>
        <taxon>Bacteria</taxon>
        <taxon>Pseudomonadati</taxon>
        <taxon>Pseudomonadota</taxon>
        <taxon>Betaproteobacteria</taxon>
        <taxon>Burkholderiales</taxon>
        <taxon>Oxalobacteraceae</taxon>
        <taxon>Telluria group</taxon>
        <taxon>Rugamonas</taxon>
    </lineage>
</organism>
<dbReference type="Pfam" id="PF05573">
    <property type="entry name" value="NosL"/>
    <property type="match status" value="1"/>
</dbReference>
<accession>A0A7W2ENY0</accession>
<keyword evidence="1" id="KW-0732">Signal</keyword>
<dbReference type="Gene3D" id="3.30.70.2050">
    <property type="match status" value="1"/>
</dbReference>
<comment type="caution">
    <text evidence="2">The sequence shown here is derived from an EMBL/GenBank/DDBJ whole genome shotgun (WGS) entry which is preliminary data.</text>
</comment>